<proteinExistence type="predicted"/>
<dbReference type="RefSeq" id="WP_245901582.1">
    <property type="nucleotide sequence ID" value="NZ_PYGK01000003.1"/>
</dbReference>
<dbReference type="GO" id="GO:0042245">
    <property type="term" value="P:RNA repair"/>
    <property type="evidence" value="ECO:0007669"/>
    <property type="project" value="UniProtKB-KW"/>
</dbReference>
<dbReference type="GO" id="GO:0030145">
    <property type="term" value="F:manganese ion binding"/>
    <property type="evidence" value="ECO:0007669"/>
    <property type="project" value="TreeGrafter"/>
</dbReference>
<dbReference type="Gene3D" id="3.90.1860.10">
    <property type="entry name" value="tRNA-splicing ligase RtcB"/>
    <property type="match status" value="1"/>
</dbReference>
<feature type="binding site" evidence="10">
    <location>
        <begin position="405"/>
        <end position="408"/>
    </location>
    <ligand>
        <name>GMP</name>
        <dbReference type="ChEBI" id="CHEBI:58115"/>
    </ligand>
</feature>
<keyword evidence="3 11" id="KW-0479">Metal-binding</keyword>
<evidence type="ECO:0000256" key="2">
    <source>
        <dbReference type="ARBA" id="ARBA00022598"/>
    </source>
</evidence>
<dbReference type="EMBL" id="PYGK01000003">
    <property type="protein sequence ID" value="PSL33475.1"/>
    <property type="molecule type" value="Genomic_DNA"/>
</dbReference>
<dbReference type="Proteomes" id="UP000240978">
    <property type="component" value="Unassembled WGS sequence"/>
</dbReference>
<comment type="cofactor">
    <cofactor evidence="11">
        <name>Mn(2+)</name>
        <dbReference type="ChEBI" id="CHEBI:29035"/>
    </cofactor>
    <text evidence="11">Binds 2 manganese ions per subunit.</text>
</comment>
<keyword evidence="4 10" id="KW-0547">Nucleotide-binding</keyword>
<protein>
    <recommendedName>
        <fullName evidence="1">3'-phosphate/5'-hydroxy nucleic acid ligase</fullName>
        <ecNumber evidence="1">6.5.1.8</ecNumber>
    </recommendedName>
</protein>
<evidence type="ECO:0000313" key="12">
    <source>
        <dbReference type="EMBL" id="PSL33475.1"/>
    </source>
</evidence>
<evidence type="ECO:0000256" key="3">
    <source>
        <dbReference type="ARBA" id="ARBA00022723"/>
    </source>
</evidence>
<evidence type="ECO:0000256" key="1">
    <source>
        <dbReference type="ARBA" id="ARBA00012726"/>
    </source>
</evidence>
<evidence type="ECO:0000313" key="13">
    <source>
        <dbReference type="Proteomes" id="UP000240978"/>
    </source>
</evidence>
<keyword evidence="2 12" id="KW-0436">Ligase</keyword>
<feature type="binding site" evidence="11">
    <location>
        <position position="159"/>
    </location>
    <ligand>
        <name>Mn(2+)</name>
        <dbReference type="ChEBI" id="CHEBI:29035"/>
        <label>1</label>
    </ligand>
</feature>
<dbReference type="Pfam" id="PF01139">
    <property type="entry name" value="RtcB"/>
    <property type="match status" value="2"/>
</dbReference>
<evidence type="ECO:0000256" key="8">
    <source>
        <dbReference type="ARBA" id="ARBA00047746"/>
    </source>
</evidence>
<sequence>MDSLLYNLLRTYMGSLRIKELSKIGYTNDRARSLVINTISKHFKHHTKEELITLLTGIKEKPEQYVNDEVLGKIASTFIEKEEVTHHKEFTLLEQTGRLKIYGGKEIEHAAKKQMEIAMSLPVTVQGALMPDAHTGYGLPIGGVLATDNAVIPYAVGVDIGCRMSLSIFDEGESFIKRYGYQMKVALKEWTHFGMEGGLEVEQEHPVLDDPAFQATDLLKKLQSKAARQLGSSGSGNHFVEFGMIRLSEDNSLGLPAKEYVALLSHSGSRGLGANIAMHYTKIAMDTCKLPREAQQLAWLDMNSEAGQEYWLSMQLAGDYAKACHDRIHINMAKALGLERLITIENHHNFAWEEILDDGRKVIVHRKGATPAHKGEPGIIPGSMTTAAYLVTGKGVDQSLFSASHGAGRMMSRKRARESMTVSALKKMLADAGVTLIGGSVEENPLAYKDIETVIAAQQELVTVEGRFLPRIVRMYKE</sequence>
<dbReference type="PANTHER" id="PTHR43749:SF2">
    <property type="entry name" value="RNA-SPLICING LIGASE RTCB"/>
    <property type="match status" value="1"/>
</dbReference>
<keyword evidence="5" id="KW-0692">RNA repair</keyword>
<name>A0A2P8GHP3_9BACT</name>
<dbReference type="GO" id="GO:0170057">
    <property type="term" value="F:RNA ligase (GTP) activity"/>
    <property type="evidence" value="ECO:0007669"/>
    <property type="project" value="UniProtKB-EC"/>
</dbReference>
<evidence type="ECO:0000256" key="5">
    <source>
        <dbReference type="ARBA" id="ARBA00022800"/>
    </source>
</evidence>
<feature type="binding site" evidence="10">
    <location>
        <begin position="348"/>
        <end position="349"/>
    </location>
    <ligand>
        <name>GMP</name>
        <dbReference type="ChEBI" id="CHEBI:58115"/>
    </ligand>
</feature>
<accession>A0A2P8GHP3</accession>
<dbReference type="GO" id="GO:0006281">
    <property type="term" value="P:DNA repair"/>
    <property type="evidence" value="ECO:0007669"/>
    <property type="project" value="TreeGrafter"/>
</dbReference>
<reference evidence="12 13" key="1">
    <citation type="submission" date="2018-03" db="EMBL/GenBank/DDBJ databases">
        <title>Genomic Encyclopedia of Archaeal and Bacterial Type Strains, Phase II (KMG-II): from individual species to whole genera.</title>
        <authorList>
            <person name="Goeker M."/>
        </authorList>
    </citation>
    <scope>NUCLEOTIDE SEQUENCE [LARGE SCALE GENOMIC DNA]</scope>
    <source>
        <strain evidence="12 13">DSM 18107</strain>
    </source>
</reference>
<comment type="caution">
    <text evidence="12">The sequence shown here is derived from an EMBL/GenBank/DDBJ whole genome shotgun (WGS) entry which is preliminary data.</text>
</comment>
<dbReference type="AlphaFoldDB" id="A0A2P8GHP3"/>
<dbReference type="InterPro" id="IPR001233">
    <property type="entry name" value="RtcB"/>
</dbReference>
<dbReference type="InterPro" id="IPR036025">
    <property type="entry name" value="RtcB-like_sf"/>
</dbReference>
<dbReference type="PANTHER" id="PTHR43749">
    <property type="entry name" value="RNA-SPLICING LIGASE RTCB"/>
    <property type="match status" value="1"/>
</dbReference>
<dbReference type="EC" id="6.5.1.8" evidence="1"/>
<dbReference type="InterPro" id="IPR052915">
    <property type="entry name" value="RtcB-like"/>
</dbReference>
<gene>
    <name evidence="12" type="ORF">CLV42_103458</name>
</gene>
<evidence type="ECO:0000256" key="4">
    <source>
        <dbReference type="ARBA" id="ARBA00022741"/>
    </source>
</evidence>
<evidence type="ECO:0000256" key="7">
    <source>
        <dbReference type="ARBA" id="ARBA00023211"/>
    </source>
</evidence>
<feature type="binding site" evidence="11">
    <location>
        <position position="238"/>
    </location>
    <ligand>
        <name>Mn(2+)</name>
        <dbReference type="ChEBI" id="CHEBI:29035"/>
        <label>1</label>
    </ligand>
</feature>
<dbReference type="SUPFAM" id="SSF103365">
    <property type="entry name" value="Hypothetical protein PH1602"/>
    <property type="match status" value="1"/>
</dbReference>
<comment type="catalytic activity">
    <reaction evidence="8">
        <text>a 3'-end 3'-phospho-ribonucleotide-RNA + a 5'-end dephospho-ribonucleoside-RNA + GTP = a ribonucleotidyl-ribonucleotide-RNA + GMP + diphosphate</text>
        <dbReference type="Rhea" id="RHEA:68076"/>
        <dbReference type="Rhea" id="RHEA-COMP:10463"/>
        <dbReference type="Rhea" id="RHEA-COMP:13936"/>
        <dbReference type="Rhea" id="RHEA-COMP:17355"/>
        <dbReference type="ChEBI" id="CHEBI:33019"/>
        <dbReference type="ChEBI" id="CHEBI:37565"/>
        <dbReference type="ChEBI" id="CHEBI:58115"/>
        <dbReference type="ChEBI" id="CHEBI:83062"/>
        <dbReference type="ChEBI" id="CHEBI:138284"/>
        <dbReference type="ChEBI" id="CHEBI:173118"/>
        <dbReference type="EC" id="6.5.1.8"/>
    </reaction>
</comment>
<feature type="binding site" evidence="11">
    <location>
        <position position="266"/>
    </location>
    <ligand>
        <name>Mn(2+)</name>
        <dbReference type="ChEBI" id="CHEBI:29035"/>
        <label>2</label>
    </ligand>
</feature>
<organism evidence="12 13">
    <name type="scientific">Chitinophaga ginsengisoli</name>
    <dbReference type="NCBI Taxonomy" id="363837"/>
    <lineage>
        <taxon>Bacteria</taxon>
        <taxon>Pseudomonadati</taxon>
        <taxon>Bacteroidota</taxon>
        <taxon>Chitinophagia</taxon>
        <taxon>Chitinophagales</taxon>
        <taxon>Chitinophagaceae</taxon>
        <taxon>Chitinophaga</taxon>
    </lineage>
</organism>
<evidence type="ECO:0000256" key="11">
    <source>
        <dbReference type="PIRSR" id="PIRSR601233-3"/>
    </source>
</evidence>
<feature type="binding site" evidence="11">
    <location>
        <position position="348"/>
    </location>
    <ligand>
        <name>Mn(2+)</name>
        <dbReference type="ChEBI" id="CHEBI:29035"/>
        <label>2</label>
    </ligand>
</feature>
<keyword evidence="7 11" id="KW-0464">Manganese</keyword>
<keyword evidence="13" id="KW-1185">Reference proteome</keyword>
<feature type="binding site" evidence="10">
    <location>
        <begin position="381"/>
        <end position="384"/>
    </location>
    <ligand>
        <name>GMP</name>
        <dbReference type="ChEBI" id="CHEBI:58115"/>
    </ligand>
</feature>
<dbReference type="GO" id="GO:0003909">
    <property type="term" value="F:DNA ligase activity"/>
    <property type="evidence" value="ECO:0007669"/>
    <property type="project" value="TreeGrafter"/>
</dbReference>
<evidence type="ECO:0000256" key="9">
    <source>
        <dbReference type="PIRSR" id="PIRSR601233-1"/>
    </source>
</evidence>
<dbReference type="GO" id="GO:0005525">
    <property type="term" value="F:GTP binding"/>
    <property type="evidence" value="ECO:0007669"/>
    <property type="project" value="UniProtKB-KW"/>
</dbReference>
<evidence type="ECO:0000256" key="10">
    <source>
        <dbReference type="PIRSR" id="PIRSR601233-2"/>
    </source>
</evidence>
<feature type="active site" description="GMP-histidine intermediate" evidence="9">
    <location>
        <position position="405"/>
    </location>
</feature>
<feature type="binding site" evidence="10">
    <location>
        <begin position="237"/>
        <end position="241"/>
    </location>
    <ligand>
        <name>GMP</name>
        <dbReference type="ChEBI" id="CHEBI:58115"/>
    </ligand>
</feature>
<dbReference type="GO" id="GO:0006396">
    <property type="term" value="P:RNA processing"/>
    <property type="evidence" value="ECO:0007669"/>
    <property type="project" value="InterPro"/>
</dbReference>
<evidence type="ECO:0000256" key="6">
    <source>
        <dbReference type="ARBA" id="ARBA00023134"/>
    </source>
</evidence>
<keyword evidence="6 10" id="KW-0342">GTP-binding</keyword>